<sequence>MTIFQNFCCCCKLELGGLIIGWFNAISSFIGILGSIGMIFIGSTGIILASGNAGDLEIALSFLVVGCIYLIYFLIYFIASINLIMGVKRREPNRMKLMLMLMIIGVFISFISIWTSFWSGLVYAIVYSLIQLYFLLCIYSLYKMLKSERSGSV</sequence>
<name>A0A9J6BX76_POLVA</name>
<feature type="transmembrane region" description="Helical" evidence="1">
    <location>
        <begin position="60"/>
        <end position="85"/>
    </location>
</feature>
<gene>
    <name evidence="2" type="ORF">PVAND_004321</name>
</gene>
<keyword evidence="1" id="KW-1133">Transmembrane helix</keyword>
<dbReference type="OrthoDB" id="8118226at2759"/>
<accession>A0A9J6BX76</accession>
<evidence type="ECO:0000256" key="1">
    <source>
        <dbReference type="SAM" id="Phobius"/>
    </source>
</evidence>
<dbReference type="AlphaFoldDB" id="A0A9J6BX76"/>
<keyword evidence="3" id="KW-1185">Reference proteome</keyword>
<dbReference type="Proteomes" id="UP001107558">
    <property type="component" value="Chromosome 2"/>
</dbReference>
<reference evidence="2" key="1">
    <citation type="submission" date="2021-03" db="EMBL/GenBank/DDBJ databases">
        <title>Chromosome level genome of the anhydrobiotic midge Polypedilum vanderplanki.</title>
        <authorList>
            <person name="Yoshida Y."/>
            <person name="Kikawada T."/>
            <person name="Gusev O."/>
        </authorList>
    </citation>
    <scope>NUCLEOTIDE SEQUENCE</scope>
    <source>
        <strain evidence="2">NIAS01</strain>
        <tissue evidence="2">Whole body or cell culture</tissue>
    </source>
</reference>
<feature type="transmembrane region" description="Helical" evidence="1">
    <location>
        <begin position="22"/>
        <end position="48"/>
    </location>
</feature>
<proteinExistence type="predicted"/>
<feature type="transmembrane region" description="Helical" evidence="1">
    <location>
        <begin position="97"/>
        <end position="115"/>
    </location>
</feature>
<keyword evidence="1" id="KW-0472">Membrane</keyword>
<comment type="caution">
    <text evidence="2">The sequence shown here is derived from an EMBL/GenBank/DDBJ whole genome shotgun (WGS) entry which is preliminary data.</text>
</comment>
<keyword evidence="1" id="KW-0812">Transmembrane</keyword>
<organism evidence="2 3">
    <name type="scientific">Polypedilum vanderplanki</name>
    <name type="common">Sleeping chironomid midge</name>
    <dbReference type="NCBI Taxonomy" id="319348"/>
    <lineage>
        <taxon>Eukaryota</taxon>
        <taxon>Metazoa</taxon>
        <taxon>Ecdysozoa</taxon>
        <taxon>Arthropoda</taxon>
        <taxon>Hexapoda</taxon>
        <taxon>Insecta</taxon>
        <taxon>Pterygota</taxon>
        <taxon>Neoptera</taxon>
        <taxon>Endopterygota</taxon>
        <taxon>Diptera</taxon>
        <taxon>Nematocera</taxon>
        <taxon>Chironomoidea</taxon>
        <taxon>Chironomidae</taxon>
        <taxon>Chironominae</taxon>
        <taxon>Polypedilum</taxon>
        <taxon>Polypedilum</taxon>
    </lineage>
</organism>
<dbReference type="EMBL" id="JADBJN010000002">
    <property type="protein sequence ID" value="KAG5674346.1"/>
    <property type="molecule type" value="Genomic_DNA"/>
</dbReference>
<evidence type="ECO:0000313" key="3">
    <source>
        <dbReference type="Proteomes" id="UP001107558"/>
    </source>
</evidence>
<protein>
    <submittedName>
        <fullName evidence="2">Uncharacterized protein</fullName>
    </submittedName>
</protein>
<evidence type="ECO:0000313" key="2">
    <source>
        <dbReference type="EMBL" id="KAG5674346.1"/>
    </source>
</evidence>
<feature type="transmembrane region" description="Helical" evidence="1">
    <location>
        <begin position="121"/>
        <end position="142"/>
    </location>
</feature>